<dbReference type="GO" id="GO:0003676">
    <property type="term" value="F:nucleic acid binding"/>
    <property type="evidence" value="ECO:0007669"/>
    <property type="project" value="InterPro"/>
</dbReference>
<evidence type="ECO:0000313" key="5">
    <source>
        <dbReference type="Proteomes" id="UP000030645"/>
    </source>
</evidence>
<accession>W9SA82</accession>
<keyword evidence="1" id="KW-0863">Zinc-finger</keyword>
<feature type="compositionally biased region" description="Low complexity" evidence="2">
    <location>
        <begin position="46"/>
        <end position="58"/>
    </location>
</feature>
<keyword evidence="1" id="KW-0862">Zinc</keyword>
<proteinExistence type="predicted"/>
<gene>
    <name evidence="4" type="ORF">L484_011077</name>
</gene>
<feature type="domain" description="CCHC-type" evidence="3">
    <location>
        <begin position="105"/>
        <end position="118"/>
    </location>
</feature>
<evidence type="ECO:0000256" key="1">
    <source>
        <dbReference type="PROSITE-ProRule" id="PRU00047"/>
    </source>
</evidence>
<keyword evidence="1" id="KW-0479">Metal-binding</keyword>
<dbReference type="GO" id="GO:0008270">
    <property type="term" value="F:zinc ion binding"/>
    <property type="evidence" value="ECO:0007669"/>
    <property type="project" value="UniProtKB-KW"/>
</dbReference>
<evidence type="ECO:0000313" key="4">
    <source>
        <dbReference type="EMBL" id="EXC21912.1"/>
    </source>
</evidence>
<dbReference type="EMBL" id="KE345956">
    <property type="protein sequence ID" value="EXC21912.1"/>
    <property type="molecule type" value="Genomic_DNA"/>
</dbReference>
<feature type="region of interest" description="Disordered" evidence="2">
    <location>
        <begin position="22"/>
        <end position="86"/>
    </location>
</feature>
<feature type="compositionally biased region" description="Polar residues" evidence="2">
    <location>
        <begin position="65"/>
        <end position="84"/>
    </location>
</feature>
<evidence type="ECO:0000256" key="2">
    <source>
        <dbReference type="SAM" id="MobiDB-lite"/>
    </source>
</evidence>
<protein>
    <recommendedName>
        <fullName evidence="3">CCHC-type domain-containing protein</fullName>
    </recommendedName>
</protein>
<evidence type="ECO:0000259" key="3">
    <source>
        <dbReference type="PROSITE" id="PS50158"/>
    </source>
</evidence>
<sequence length="122" mass="13999">MALRVEYCLAQAREERAKFFEAKKKEKAQSKQNQDVCQKGQGGHANHNGNPVSQNNGNNKREDSYNYNNRNQKSQPQKKSNTNIPLCPKCGKTHRRECRLGTNSCYRCGKECHYAKNCYSNP</sequence>
<name>W9SA82_9ROSA</name>
<organism evidence="4 5">
    <name type="scientific">Morus notabilis</name>
    <dbReference type="NCBI Taxonomy" id="981085"/>
    <lineage>
        <taxon>Eukaryota</taxon>
        <taxon>Viridiplantae</taxon>
        <taxon>Streptophyta</taxon>
        <taxon>Embryophyta</taxon>
        <taxon>Tracheophyta</taxon>
        <taxon>Spermatophyta</taxon>
        <taxon>Magnoliopsida</taxon>
        <taxon>eudicotyledons</taxon>
        <taxon>Gunneridae</taxon>
        <taxon>Pentapetalae</taxon>
        <taxon>rosids</taxon>
        <taxon>fabids</taxon>
        <taxon>Rosales</taxon>
        <taxon>Moraceae</taxon>
        <taxon>Moreae</taxon>
        <taxon>Morus</taxon>
    </lineage>
</organism>
<dbReference type="AlphaFoldDB" id="W9SA82"/>
<dbReference type="Proteomes" id="UP000030645">
    <property type="component" value="Unassembled WGS sequence"/>
</dbReference>
<dbReference type="InterPro" id="IPR001878">
    <property type="entry name" value="Znf_CCHC"/>
</dbReference>
<reference evidence="5" key="1">
    <citation type="submission" date="2013-01" db="EMBL/GenBank/DDBJ databases">
        <title>Draft Genome Sequence of a Mulberry Tree, Morus notabilis C.K. Schneid.</title>
        <authorList>
            <person name="He N."/>
            <person name="Zhao S."/>
        </authorList>
    </citation>
    <scope>NUCLEOTIDE SEQUENCE</scope>
</reference>
<dbReference type="PROSITE" id="PS50158">
    <property type="entry name" value="ZF_CCHC"/>
    <property type="match status" value="1"/>
</dbReference>
<keyword evidence="5" id="KW-1185">Reference proteome</keyword>